<dbReference type="OrthoDB" id="9814848at2"/>
<keyword evidence="1" id="KW-0812">Transmembrane</keyword>
<evidence type="ECO:0000256" key="1">
    <source>
        <dbReference type="SAM" id="Phobius"/>
    </source>
</evidence>
<accession>A0A1H3XV46</accession>
<keyword evidence="1" id="KW-0472">Membrane</keyword>
<name>A0A1H3XV46_9BACT</name>
<evidence type="ECO:0000313" key="3">
    <source>
        <dbReference type="Proteomes" id="UP000183253"/>
    </source>
</evidence>
<gene>
    <name evidence="2" type="ORF">SAMN05444145_101346</name>
</gene>
<feature type="transmembrane region" description="Helical" evidence="1">
    <location>
        <begin position="40"/>
        <end position="58"/>
    </location>
</feature>
<dbReference type="STRING" id="1033731.SAMN05444145_101346"/>
<dbReference type="InterPro" id="IPR027890">
    <property type="entry name" value="DUF4491"/>
</dbReference>
<dbReference type="Proteomes" id="UP000183253">
    <property type="component" value="Unassembled WGS sequence"/>
</dbReference>
<reference evidence="2 3" key="1">
    <citation type="submission" date="2016-10" db="EMBL/GenBank/DDBJ databases">
        <authorList>
            <person name="de Groot N.N."/>
        </authorList>
    </citation>
    <scope>NUCLEOTIDE SEQUENCE [LARGE SCALE GENOMIC DNA]</scope>
    <source>
        <strain evidence="2 3">DSM 25383</strain>
    </source>
</reference>
<keyword evidence="1" id="KW-1133">Transmembrane helix</keyword>
<sequence>MEFLAQYNLTGIVIGVATFLIIGIFHPMVTKGEYYFGVKIWWLFLLMGIAAIVGSIAVRHILWSTLLAVWGASSLWSIGELFEQRERVAKGWFPRNPNRKN</sequence>
<dbReference type="RefSeq" id="WP_010259676.1">
    <property type="nucleotide sequence ID" value="NZ_CAEG01000003.1"/>
</dbReference>
<dbReference type="Pfam" id="PF14898">
    <property type="entry name" value="DUF4491"/>
    <property type="match status" value="1"/>
</dbReference>
<proteinExistence type="predicted"/>
<evidence type="ECO:0008006" key="4">
    <source>
        <dbReference type="Google" id="ProtNLM"/>
    </source>
</evidence>
<evidence type="ECO:0000313" key="2">
    <source>
        <dbReference type="EMBL" id="SEA03335.1"/>
    </source>
</evidence>
<feature type="transmembrane region" description="Helical" evidence="1">
    <location>
        <begin position="7"/>
        <end position="28"/>
    </location>
</feature>
<dbReference type="AlphaFoldDB" id="A0A1H3XV46"/>
<organism evidence="2 3">
    <name type="scientific">Alistipes timonensis JC136</name>
    <dbReference type="NCBI Taxonomy" id="1033731"/>
    <lineage>
        <taxon>Bacteria</taxon>
        <taxon>Pseudomonadati</taxon>
        <taxon>Bacteroidota</taxon>
        <taxon>Bacteroidia</taxon>
        <taxon>Bacteroidales</taxon>
        <taxon>Rikenellaceae</taxon>
        <taxon>Alistipes</taxon>
    </lineage>
</organism>
<dbReference type="EMBL" id="FNRI01000001">
    <property type="protein sequence ID" value="SEA03335.1"/>
    <property type="molecule type" value="Genomic_DNA"/>
</dbReference>
<protein>
    <recommendedName>
        <fullName evidence="4">DUF4491 domain-containing protein</fullName>
    </recommendedName>
</protein>
<keyword evidence="3" id="KW-1185">Reference proteome</keyword>